<dbReference type="OrthoDB" id="9800547at2"/>
<feature type="binding site" evidence="5">
    <location>
        <position position="62"/>
    </location>
    <ligand>
        <name>substrate</name>
    </ligand>
</feature>
<evidence type="ECO:0000256" key="6">
    <source>
        <dbReference type="PIRSR" id="PIRSR015582-2"/>
    </source>
</evidence>
<proteinExistence type="inferred from homology"/>
<dbReference type="Pfam" id="PF03328">
    <property type="entry name" value="HpcH_HpaI"/>
    <property type="match status" value="1"/>
</dbReference>
<dbReference type="GO" id="GO:0000287">
    <property type="term" value="F:magnesium ion binding"/>
    <property type="evidence" value="ECO:0007669"/>
    <property type="project" value="TreeGrafter"/>
</dbReference>
<name>A0A327JIN2_9HYPH</name>
<evidence type="ECO:0000256" key="4">
    <source>
        <dbReference type="ARBA" id="ARBA00022842"/>
    </source>
</evidence>
<dbReference type="PANTHER" id="PTHR32308:SF10">
    <property type="entry name" value="CITRATE LYASE SUBUNIT BETA"/>
    <property type="match status" value="1"/>
</dbReference>
<dbReference type="RefSeq" id="WP_111435513.1">
    <property type="nucleotide sequence ID" value="NZ_JACIGG010000008.1"/>
</dbReference>
<keyword evidence="8" id="KW-0456">Lyase</keyword>
<dbReference type="InterPro" id="IPR005000">
    <property type="entry name" value="Aldolase/citrate-lyase_domain"/>
</dbReference>
<feature type="binding site" evidence="5">
    <location>
        <position position="113"/>
    </location>
    <ligand>
        <name>substrate</name>
    </ligand>
</feature>
<evidence type="ECO:0000256" key="3">
    <source>
        <dbReference type="ARBA" id="ARBA00022723"/>
    </source>
</evidence>
<dbReference type="PANTHER" id="PTHR32308">
    <property type="entry name" value="LYASE BETA SUBUNIT, PUTATIVE (AFU_ORTHOLOGUE AFUA_4G13030)-RELATED"/>
    <property type="match status" value="1"/>
</dbReference>
<dbReference type="EMBL" id="NPEV01000040">
    <property type="protein sequence ID" value="RAI25861.1"/>
    <property type="molecule type" value="Genomic_DNA"/>
</dbReference>
<feature type="binding site" evidence="6">
    <location>
        <position position="113"/>
    </location>
    <ligand>
        <name>Mg(2+)</name>
        <dbReference type="ChEBI" id="CHEBI:18420"/>
    </ligand>
</feature>
<comment type="cofactor">
    <cofactor evidence="1">
        <name>Mg(2+)</name>
        <dbReference type="ChEBI" id="CHEBI:18420"/>
    </cofactor>
</comment>
<evidence type="ECO:0000256" key="5">
    <source>
        <dbReference type="PIRSR" id="PIRSR015582-1"/>
    </source>
</evidence>
<dbReference type="InterPro" id="IPR011206">
    <property type="entry name" value="Citrate_lyase_beta/mcl1/mcl2"/>
</dbReference>
<dbReference type="GO" id="GO:0006107">
    <property type="term" value="P:oxaloacetate metabolic process"/>
    <property type="evidence" value="ECO:0007669"/>
    <property type="project" value="TreeGrafter"/>
</dbReference>
<gene>
    <name evidence="8" type="ORF">CH339_16630</name>
</gene>
<dbReference type="AlphaFoldDB" id="A0A327JIN2"/>
<evidence type="ECO:0000256" key="1">
    <source>
        <dbReference type="ARBA" id="ARBA00001946"/>
    </source>
</evidence>
<dbReference type="InterPro" id="IPR015813">
    <property type="entry name" value="Pyrv/PenolPyrv_kinase-like_dom"/>
</dbReference>
<feature type="binding site" evidence="6">
    <location>
        <position position="139"/>
    </location>
    <ligand>
        <name>Mg(2+)</name>
        <dbReference type="ChEBI" id="CHEBI:18420"/>
    </ligand>
</feature>
<evidence type="ECO:0000313" key="9">
    <source>
        <dbReference type="Proteomes" id="UP000249299"/>
    </source>
</evidence>
<dbReference type="PIRSF" id="PIRSF015582">
    <property type="entry name" value="Cit_lyase_B"/>
    <property type="match status" value="1"/>
</dbReference>
<sequence length="268" mass="28109">MKHPRSYLFVPGQRPDRFAKAAASGADAVILDLEDAVGPDAKDDARGHVRDWFAQGGGGLVRINGSDTPWHEDDLAALADMPEATVMVPKAEPEALGRIATRLPGRPLVALVETVAGLAAVRETARLGAVVRIAFGNLDFGADARIPESGSVLDPARFEIVMASRLGDLAPPVDGVTTNLKDITAIDADVARVRGMGFGAKLCIHPAQVAAVNDGFSPTPAEIDWAQRILAALQAAAGSVVQVDGKMVDRPLIDRARQILLDAGAQAH</sequence>
<dbReference type="SUPFAM" id="SSF51621">
    <property type="entry name" value="Phosphoenolpyruvate/pyruvate domain"/>
    <property type="match status" value="1"/>
</dbReference>
<organism evidence="8 9">
    <name type="scientific">Rhodobium orientis</name>
    <dbReference type="NCBI Taxonomy" id="34017"/>
    <lineage>
        <taxon>Bacteria</taxon>
        <taxon>Pseudomonadati</taxon>
        <taxon>Pseudomonadota</taxon>
        <taxon>Alphaproteobacteria</taxon>
        <taxon>Hyphomicrobiales</taxon>
        <taxon>Rhodobiaceae</taxon>
        <taxon>Rhodobium</taxon>
    </lineage>
</organism>
<evidence type="ECO:0000313" key="8">
    <source>
        <dbReference type="EMBL" id="RAI25861.1"/>
    </source>
</evidence>
<keyword evidence="4 6" id="KW-0460">Magnesium</keyword>
<evidence type="ECO:0000256" key="2">
    <source>
        <dbReference type="ARBA" id="ARBA00005568"/>
    </source>
</evidence>
<reference evidence="8 9" key="1">
    <citation type="submission" date="2017-07" db="EMBL/GenBank/DDBJ databases">
        <title>Draft Genome Sequences of Select Purple Nonsulfur Bacteria.</title>
        <authorList>
            <person name="Lasarre B."/>
            <person name="Mckinlay J.B."/>
        </authorList>
    </citation>
    <scope>NUCLEOTIDE SEQUENCE [LARGE SCALE GENOMIC DNA]</scope>
    <source>
        <strain evidence="8 9">DSM 11290</strain>
    </source>
</reference>
<evidence type="ECO:0000259" key="7">
    <source>
        <dbReference type="Pfam" id="PF03328"/>
    </source>
</evidence>
<protein>
    <submittedName>
        <fullName evidence="8">CoA ester lyase</fullName>
    </submittedName>
</protein>
<feature type="domain" description="HpcH/HpaI aldolase/citrate lyase" evidence="7">
    <location>
        <begin position="5"/>
        <end position="206"/>
    </location>
</feature>
<accession>A0A327JIN2</accession>
<comment type="caution">
    <text evidence="8">The sequence shown here is derived from an EMBL/GenBank/DDBJ whole genome shotgun (WGS) entry which is preliminary data.</text>
</comment>
<comment type="similarity">
    <text evidence="2">Belongs to the HpcH/HpaI aldolase family.</text>
</comment>
<dbReference type="InterPro" id="IPR040442">
    <property type="entry name" value="Pyrv_kinase-like_dom_sf"/>
</dbReference>
<keyword evidence="3 6" id="KW-0479">Metal-binding</keyword>
<dbReference type="Proteomes" id="UP000249299">
    <property type="component" value="Unassembled WGS sequence"/>
</dbReference>
<dbReference type="Gene3D" id="3.20.20.60">
    <property type="entry name" value="Phosphoenolpyruvate-binding domains"/>
    <property type="match status" value="1"/>
</dbReference>
<dbReference type="GO" id="GO:0016829">
    <property type="term" value="F:lyase activity"/>
    <property type="evidence" value="ECO:0007669"/>
    <property type="project" value="UniProtKB-KW"/>
</dbReference>
<keyword evidence="9" id="KW-1185">Reference proteome</keyword>